<dbReference type="Gene3D" id="3.40.50.12780">
    <property type="entry name" value="N-terminal domain of ligase-like"/>
    <property type="match status" value="1"/>
</dbReference>
<comment type="pathway">
    <text evidence="2">Lipid metabolism; fatty acid beta-oxidation.</text>
</comment>
<evidence type="ECO:0000256" key="2">
    <source>
        <dbReference type="ARBA" id="ARBA00005005"/>
    </source>
</evidence>
<evidence type="ECO:0000256" key="3">
    <source>
        <dbReference type="ARBA" id="ARBA00022598"/>
    </source>
</evidence>
<feature type="domain" description="AMP-binding enzyme C-terminal" evidence="9">
    <location>
        <begin position="447"/>
        <end position="521"/>
    </location>
</feature>
<evidence type="ECO:0000259" key="9">
    <source>
        <dbReference type="Pfam" id="PF13193"/>
    </source>
</evidence>
<dbReference type="Proteomes" id="UP001230978">
    <property type="component" value="Chromosome"/>
</dbReference>
<keyword evidence="3" id="KW-0436">Ligase</keyword>
<evidence type="ECO:0000256" key="5">
    <source>
        <dbReference type="ARBA" id="ARBA00026121"/>
    </source>
</evidence>
<dbReference type="Pfam" id="PF13193">
    <property type="entry name" value="AMP-binding_C"/>
    <property type="match status" value="1"/>
</dbReference>
<comment type="subcellular location">
    <subcellularLocation>
        <location evidence="1">Membrane</location>
        <topology evidence="1">Peripheral membrane protein</topology>
    </subcellularLocation>
</comment>
<name>A0ABY8QBB1_9RHOB</name>
<dbReference type="Gene3D" id="3.30.300.30">
    <property type="match status" value="1"/>
</dbReference>
<proteinExistence type="predicted"/>
<organism evidence="10 11">
    <name type="scientific">Fuscovulum ytuae</name>
    <dbReference type="NCBI Taxonomy" id="3042299"/>
    <lineage>
        <taxon>Bacteria</taxon>
        <taxon>Pseudomonadati</taxon>
        <taxon>Pseudomonadota</taxon>
        <taxon>Alphaproteobacteria</taxon>
        <taxon>Rhodobacterales</taxon>
        <taxon>Paracoccaceae</taxon>
        <taxon>Fuscovulum</taxon>
    </lineage>
</organism>
<evidence type="ECO:0000256" key="6">
    <source>
        <dbReference type="ARBA" id="ARBA00039545"/>
    </source>
</evidence>
<keyword evidence="4" id="KW-0472">Membrane</keyword>
<evidence type="ECO:0000256" key="4">
    <source>
        <dbReference type="ARBA" id="ARBA00023136"/>
    </source>
</evidence>
<dbReference type="InterPro" id="IPR042099">
    <property type="entry name" value="ANL_N_sf"/>
</dbReference>
<dbReference type="EMBL" id="CP124535">
    <property type="protein sequence ID" value="WGV18164.1"/>
    <property type="molecule type" value="Genomic_DNA"/>
</dbReference>
<feature type="domain" description="AMP-dependent synthetase/ligase" evidence="8">
    <location>
        <begin position="2"/>
        <end position="396"/>
    </location>
</feature>
<dbReference type="SUPFAM" id="SSF56801">
    <property type="entry name" value="Acetyl-CoA synthetase-like"/>
    <property type="match status" value="1"/>
</dbReference>
<dbReference type="CDD" id="cd05936">
    <property type="entry name" value="FC-FACS_FadD_like"/>
    <property type="match status" value="1"/>
</dbReference>
<evidence type="ECO:0000313" key="11">
    <source>
        <dbReference type="Proteomes" id="UP001230978"/>
    </source>
</evidence>
<sequence>MRDTAAREGDRTAYTVVMPNGMYGDLSFAEVDRLSDAFAAWLREVAGVQTGDRVALQTPNSLTVPVVAFGVFKAGCVLVNVNPLYTAAEMAHQIADAGPKVIVITDMFCDKLAEAGRSVPLPRVVVTRVAELMPRPVRGVIGLVQKHWDRSIPAIPFAHERLPEVLAEGARLPRKAYDADLSETAIAVLQYTGGTTGVAKGAILTHRNLLMNMAQAMTFINPHVAPGKEVVLTAIPTYHILAFTLNLLGFFHLGARNLLIPNPRPLSNLKRAFENYPITWIIGVNTLFNGLMNEYWFTDNPPRHLKASFAGGMALHGAVADRWHSLTGTEIVEGYGLTETSPVATGNPIGAARRGSIGIPMPSTDVRLLDEDGQDVPPGTPGEFAIRGPQVMQGYWNRPDETSAVLCAKGFLRTGDIAVMDDDGYFRIVDRKKDMILVSGFNVYPNEVEDCLARHPAVQECAVIGVPDGAAGELVRAYVVLRDPGVTEADLRAHCKESLTAYKVPRQIHFRDDLPKTNVGKILRRSLRDEALSQMKGA</sequence>
<dbReference type="InterPro" id="IPR020845">
    <property type="entry name" value="AMP-binding_CS"/>
</dbReference>
<evidence type="ECO:0000256" key="7">
    <source>
        <dbReference type="ARBA" id="ARBA00042773"/>
    </source>
</evidence>
<dbReference type="InterPro" id="IPR000873">
    <property type="entry name" value="AMP-dep_synth/lig_dom"/>
</dbReference>
<evidence type="ECO:0000259" key="8">
    <source>
        <dbReference type="Pfam" id="PF00501"/>
    </source>
</evidence>
<dbReference type="InterPro" id="IPR025110">
    <property type="entry name" value="AMP-bd_C"/>
</dbReference>
<gene>
    <name evidence="10" type="ORF">QF092_00300</name>
</gene>
<dbReference type="Pfam" id="PF00501">
    <property type="entry name" value="AMP-binding"/>
    <property type="match status" value="1"/>
</dbReference>
<dbReference type="InterPro" id="IPR045851">
    <property type="entry name" value="AMP-bd_C_sf"/>
</dbReference>
<dbReference type="EC" id="6.2.1.3" evidence="5"/>
<protein>
    <recommendedName>
        <fullName evidence="6">Long-chain-fatty-acid--CoA ligase</fullName>
        <ecNumber evidence="5">6.2.1.3</ecNumber>
    </recommendedName>
    <alternativeName>
        <fullName evidence="7">Long-chain acyl-CoA synthetase</fullName>
    </alternativeName>
</protein>
<accession>A0ABY8QBB1</accession>
<dbReference type="InterPro" id="IPR050237">
    <property type="entry name" value="ATP-dep_AMP-bd_enzyme"/>
</dbReference>
<evidence type="ECO:0000256" key="1">
    <source>
        <dbReference type="ARBA" id="ARBA00004170"/>
    </source>
</evidence>
<keyword evidence="11" id="KW-1185">Reference proteome</keyword>
<dbReference type="PANTHER" id="PTHR43767:SF8">
    <property type="entry name" value="LONG-CHAIN-FATTY-ACID--COA LIGASE"/>
    <property type="match status" value="1"/>
</dbReference>
<dbReference type="PROSITE" id="PS00455">
    <property type="entry name" value="AMP_BINDING"/>
    <property type="match status" value="1"/>
</dbReference>
<reference evidence="10 11" key="1">
    <citation type="submission" date="2023-04" db="EMBL/GenBank/DDBJ databases">
        <title>YMD61, complete Genome.</title>
        <authorList>
            <person name="Zhang J."/>
        </authorList>
    </citation>
    <scope>NUCLEOTIDE SEQUENCE [LARGE SCALE GENOMIC DNA]</scope>
    <source>
        <strain evidence="10 11">YMD61</strain>
    </source>
</reference>
<dbReference type="PANTHER" id="PTHR43767">
    <property type="entry name" value="LONG-CHAIN-FATTY-ACID--COA LIGASE"/>
    <property type="match status" value="1"/>
</dbReference>
<evidence type="ECO:0000313" key="10">
    <source>
        <dbReference type="EMBL" id="WGV18164.1"/>
    </source>
</evidence>